<feature type="domain" description="DUF1559" evidence="1">
    <location>
        <begin position="41"/>
        <end position="325"/>
    </location>
</feature>
<organism evidence="2 3">
    <name type="scientific">Lacipirellula parvula</name>
    <dbReference type="NCBI Taxonomy" id="2650471"/>
    <lineage>
        <taxon>Bacteria</taxon>
        <taxon>Pseudomonadati</taxon>
        <taxon>Planctomycetota</taxon>
        <taxon>Planctomycetia</taxon>
        <taxon>Pirellulales</taxon>
        <taxon>Lacipirellulaceae</taxon>
        <taxon>Lacipirellula</taxon>
    </lineage>
</organism>
<dbReference type="RefSeq" id="WP_152101814.1">
    <property type="nucleotide sequence ID" value="NZ_AP021861.1"/>
</dbReference>
<reference evidence="3" key="1">
    <citation type="submission" date="2019-10" db="EMBL/GenBank/DDBJ databases">
        <title>Lacipirellula parvula gen. nov., sp. nov., representing a lineage of planctomycetes widespread in freshwater anoxic habitats, and description of the family Lacipirellulaceae.</title>
        <authorList>
            <person name="Dedysh S.N."/>
            <person name="Kulichevskaya I.S."/>
            <person name="Beletsky A.V."/>
            <person name="Rakitin A.L."/>
            <person name="Mardanov A.V."/>
            <person name="Ivanova A.A."/>
            <person name="Saltykova V.X."/>
            <person name="Rijpstra W.I.C."/>
            <person name="Sinninghe Damste J.S."/>
            <person name="Ravin N.V."/>
        </authorList>
    </citation>
    <scope>NUCLEOTIDE SEQUENCE [LARGE SCALE GENOMIC DNA]</scope>
    <source>
        <strain evidence="3">PX69</strain>
    </source>
</reference>
<evidence type="ECO:0000259" key="1">
    <source>
        <dbReference type="Pfam" id="PF07596"/>
    </source>
</evidence>
<dbReference type="PROSITE" id="PS00409">
    <property type="entry name" value="PROKAR_NTER_METHYL"/>
    <property type="match status" value="1"/>
</dbReference>
<sequence>MALSIQLEHRSPRRRGFTLVELLVVIAIIGVLVALLLPAVQAAREAARRSQCTNNLRNVGLAVLNYADVRGRMPAAATFLPKGELSANPARDNGLMFNWAIDILPYMEQQGLHKSFIIDPANDIKLFSDENKLARGTEIPIMLCPSDGGQGQPFQGSGGNWARGNYGLNAMQWYPNAFMWPNMQTDPFFDFNIGMAGFSNGVINQGQKLAQITDGTSNTIMLAEMRVGLGASDRRGTWAMGLCASNYHCRHAGFPPNACGGAEDDTQGVADIIKEVGEGTLKMECMLPDASVPDSGQSVVRSRHPGGAHVAMADGSARFISDFIEYVQVSLGPKFDDTENKTSESKFVAWQRLNVSRDGMTVGAAQ</sequence>
<dbReference type="Proteomes" id="UP000326837">
    <property type="component" value="Chromosome"/>
</dbReference>
<protein>
    <recommendedName>
        <fullName evidence="1">DUF1559 domain-containing protein</fullName>
    </recommendedName>
</protein>
<name>A0A5K7X5Z8_9BACT</name>
<dbReference type="KEGG" id="lpav:PLANPX_1786"/>
<dbReference type="SUPFAM" id="SSF54523">
    <property type="entry name" value="Pili subunits"/>
    <property type="match status" value="1"/>
</dbReference>
<accession>A0A5K7X5Z8</accession>
<dbReference type="InterPro" id="IPR045584">
    <property type="entry name" value="Pilin-like"/>
</dbReference>
<keyword evidence="3" id="KW-1185">Reference proteome</keyword>
<dbReference type="InterPro" id="IPR012902">
    <property type="entry name" value="N_methyl_site"/>
</dbReference>
<dbReference type="NCBIfam" id="TIGR02532">
    <property type="entry name" value="IV_pilin_GFxxxE"/>
    <property type="match status" value="1"/>
</dbReference>
<evidence type="ECO:0000313" key="3">
    <source>
        <dbReference type="Proteomes" id="UP000326837"/>
    </source>
</evidence>
<dbReference type="InterPro" id="IPR027558">
    <property type="entry name" value="Pre_pil_HX9DG_C"/>
</dbReference>
<dbReference type="AlphaFoldDB" id="A0A5K7X5Z8"/>
<dbReference type="Pfam" id="PF07596">
    <property type="entry name" value="SBP_bac_10"/>
    <property type="match status" value="1"/>
</dbReference>
<dbReference type="NCBIfam" id="TIGR04294">
    <property type="entry name" value="pre_pil_HX9DG"/>
    <property type="match status" value="1"/>
</dbReference>
<gene>
    <name evidence="2" type="ORF">PLANPX_1786</name>
</gene>
<dbReference type="InterPro" id="IPR011453">
    <property type="entry name" value="DUF1559"/>
</dbReference>
<dbReference type="PANTHER" id="PTHR30093:SF2">
    <property type="entry name" value="TYPE II SECRETION SYSTEM PROTEIN H"/>
    <property type="match status" value="1"/>
</dbReference>
<proteinExistence type="predicted"/>
<dbReference type="PANTHER" id="PTHR30093">
    <property type="entry name" value="GENERAL SECRETION PATHWAY PROTEIN G"/>
    <property type="match status" value="1"/>
</dbReference>
<dbReference type="EMBL" id="AP021861">
    <property type="protein sequence ID" value="BBO32174.1"/>
    <property type="molecule type" value="Genomic_DNA"/>
</dbReference>
<evidence type="ECO:0000313" key="2">
    <source>
        <dbReference type="EMBL" id="BBO32174.1"/>
    </source>
</evidence>
<dbReference type="Pfam" id="PF07963">
    <property type="entry name" value="N_methyl"/>
    <property type="match status" value="1"/>
</dbReference>
<dbReference type="Gene3D" id="3.30.700.10">
    <property type="entry name" value="Glycoprotein, Type 4 Pilin"/>
    <property type="match status" value="1"/>
</dbReference>